<evidence type="ECO:0000256" key="2">
    <source>
        <dbReference type="ARBA" id="ARBA00022857"/>
    </source>
</evidence>
<dbReference type="GO" id="GO:0005811">
    <property type="term" value="C:lipid droplet"/>
    <property type="evidence" value="ECO:0007669"/>
    <property type="project" value="TreeGrafter"/>
</dbReference>
<accession>A0A9P1MDM2</accession>
<evidence type="ECO:0000256" key="3">
    <source>
        <dbReference type="ARBA" id="ARBA00023002"/>
    </source>
</evidence>
<dbReference type="GO" id="GO:0000140">
    <property type="term" value="F:acylglycerone-phosphate reductase (NADP+) activity"/>
    <property type="evidence" value="ECO:0007669"/>
    <property type="project" value="TreeGrafter"/>
</dbReference>
<dbReference type="Pfam" id="PF00106">
    <property type="entry name" value="adh_short"/>
    <property type="match status" value="1"/>
</dbReference>
<gene>
    <name evidence="5" type="ORF">PPNO1_LOCUS7074</name>
</gene>
<dbReference type="GO" id="GO:0004806">
    <property type="term" value="F:triacylglycerol lipase activity"/>
    <property type="evidence" value="ECO:0007669"/>
    <property type="project" value="TreeGrafter"/>
</dbReference>
<keyword evidence="6" id="KW-1185">Reference proteome</keyword>
<dbReference type="EMBL" id="CALLCH030000016">
    <property type="protein sequence ID" value="CAI4217467.1"/>
    <property type="molecule type" value="Genomic_DNA"/>
</dbReference>
<dbReference type="InterPro" id="IPR020904">
    <property type="entry name" value="Sc_DH/Rdtase_CS"/>
</dbReference>
<keyword evidence="2" id="KW-0521">NADP</keyword>
<dbReference type="Gene3D" id="3.40.50.720">
    <property type="entry name" value="NAD(P)-binding Rossmann-like Domain"/>
    <property type="match status" value="1"/>
</dbReference>
<sequence length="308" mass="33088">MPPRPGQKTALITGCTPGGIGHAIALKFHEKRKPESHVRTKLTRCPRAGVHVIVTARRPEVLVEMAAMGMDAVKLDVTNAESIAEAKAQVDELTGGKLDFLVNNAGVTHTVPATDIVMDDVRNTFETNVFAVMAMVQAFVRPLIAAKGLIINISSLSARTPYCFGSVYCATKGAIDAYSRTLRLELRPFGVRVMVAVTGTVRSNIANVTHRTLLPNSLYEPVRDIFEWRLVFSQNNGTVSTSDYADKLVRAALRTPGFLAWLLGRSGPPSGSGPAASLPLPGSAPSLASGSWTFLPLPLQDPHHDQEA</sequence>
<dbReference type="GO" id="GO:0005783">
    <property type="term" value="C:endoplasmic reticulum"/>
    <property type="evidence" value="ECO:0007669"/>
    <property type="project" value="TreeGrafter"/>
</dbReference>
<dbReference type="OrthoDB" id="2102561at2759"/>
<comment type="caution">
    <text evidence="5">The sequence shown here is derived from an EMBL/GenBank/DDBJ whole genome shotgun (WGS) entry which is preliminary data.</text>
</comment>
<dbReference type="GO" id="GO:0006654">
    <property type="term" value="P:phosphatidic acid biosynthetic process"/>
    <property type="evidence" value="ECO:0007669"/>
    <property type="project" value="TreeGrafter"/>
</dbReference>
<dbReference type="PRINTS" id="PR00081">
    <property type="entry name" value="GDHRDH"/>
</dbReference>
<keyword evidence="3" id="KW-0560">Oxidoreductase</keyword>
<dbReference type="PRINTS" id="PR00080">
    <property type="entry name" value="SDRFAMILY"/>
</dbReference>
<dbReference type="AlphaFoldDB" id="A0A9P1MDM2"/>
<comment type="similarity">
    <text evidence="1 4">Belongs to the short-chain dehydrogenases/reductases (SDR) family.</text>
</comment>
<name>A0A9P1MDM2_9PEZI</name>
<dbReference type="GO" id="GO:0019433">
    <property type="term" value="P:triglyceride catabolic process"/>
    <property type="evidence" value="ECO:0007669"/>
    <property type="project" value="TreeGrafter"/>
</dbReference>
<dbReference type="PROSITE" id="PS00061">
    <property type="entry name" value="ADH_SHORT"/>
    <property type="match status" value="1"/>
</dbReference>
<evidence type="ECO:0000256" key="4">
    <source>
        <dbReference type="RuleBase" id="RU000363"/>
    </source>
</evidence>
<dbReference type="PANTHER" id="PTHR44169:SF6">
    <property type="entry name" value="NADPH-DEPENDENT 1-ACYLDIHYDROXYACETONE PHOSPHATE REDUCTASE"/>
    <property type="match status" value="1"/>
</dbReference>
<evidence type="ECO:0000256" key="1">
    <source>
        <dbReference type="ARBA" id="ARBA00006484"/>
    </source>
</evidence>
<protein>
    <submittedName>
        <fullName evidence="5">Uncharacterized protein</fullName>
    </submittedName>
</protein>
<reference evidence="5" key="1">
    <citation type="submission" date="2022-11" db="EMBL/GenBank/DDBJ databases">
        <authorList>
            <person name="Scott C."/>
            <person name="Bruce N."/>
        </authorList>
    </citation>
    <scope>NUCLEOTIDE SEQUENCE</scope>
</reference>
<dbReference type="InterPro" id="IPR002347">
    <property type="entry name" value="SDR_fam"/>
</dbReference>
<dbReference type="SUPFAM" id="SSF51735">
    <property type="entry name" value="NAD(P)-binding Rossmann-fold domains"/>
    <property type="match status" value="1"/>
</dbReference>
<organism evidence="5 6">
    <name type="scientific">Parascedosporium putredinis</name>
    <dbReference type="NCBI Taxonomy" id="1442378"/>
    <lineage>
        <taxon>Eukaryota</taxon>
        <taxon>Fungi</taxon>
        <taxon>Dikarya</taxon>
        <taxon>Ascomycota</taxon>
        <taxon>Pezizomycotina</taxon>
        <taxon>Sordariomycetes</taxon>
        <taxon>Hypocreomycetidae</taxon>
        <taxon>Microascales</taxon>
        <taxon>Microascaceae</taxon>
        <taxon>Parascedosporium</taxon>
    </lineage>
</organism>
<evidence type="ECO:0000313" key="5">
    <source>
        <dbReference type="EMBL" id="CAI4217467.1"/>
    </source>
</evidence>
<proteinExistence type="inferred from homology"/>
<dbReference type="InterPro" id="IPR036291">
    <property type="entry name" value="NAD(P)-bd_dom_sf"/>
</dbReference>
<dbReference type="PANTHER" id="PTHR44169">
    <property type="entry name" value="NADPH-DEPENDENT 1-ACYLDIHYDROXYACETONE PHOSPHATE REDUCTASE"/>
    <property type="match status" value="1"/>
</dbReference>
<evidence type="ECO:0000313" key="6">
    <source>
        <dbReference type="Proteomes" id="UP000838763"/>
    </source>
</evidence>
<dbReference type="Proteomes" id="UP000838763">
    <property type="component" value="Unassembled WGS sequence"/>
</dbReference>